<sequence>MRDRIAALVSKEFFWALLFFLCVFGLGAWLFTLDNAEVVAAVVGVVVSALALIVSPTEMRGSILAALASALVLVLVAVLAVLAYGRFAPKDVTADARLDGAAATTLRSGETARVRVPVPEGWGELSIAFEVGDDPRFEGIQDCADDPETGIALELTAPGPAVDLESGDEHVVELRGAEAVDGTVTVRAREGCSMRLAVLHAELHR</sequence>
<evidence type="ECO:0000256" key="1">
    <source>
        <dbReference type="SAM" id="Phobius"/>
    </source>
</evidence>
<keyword evidence="1" id="KW-1133">Transmembrane helix</keyword>
<proteinExistence type="predicted"/>
<dbReference type="RefSeq" id="WP_369775618.1">
    <property type="nucleotide sequence ID" value="NZ_JBGEHV010000076.1"/>
</dbReference>
<dbReference type="Proteomes" id="UP001564626">
    <property type="component" value="Unassembled WGS sequence"/>
</dbReference>
<keyword evidence="3" id="KW-1185">Reference proteome</keyword>
<keyword evidence="1" id="KW-0812">Transmembrane</keyword>
<feature type="transmembrane region" description="Helical" evidence="1">
    <location>
        <begin position="12"/>
        <end position="32"/>
    </location>
</feature>
<evidence type="ECO:0000313" key="3">
    <source>
        <dbReference type="Proteomes" id="UP001564626"/>
    </source>
</evidence>
<reference evidence="2 3" key="1">
    <citation type="submission" date="2024-08" db="EMBL/GenBank/DDBJ databases">
        <title>Genome mining of Saccharopolyspora cebuensis PGLac3 from Nigerian medicinal plant.</title>
        <authorList>
            <person name="Ezeobiora C.E."/>
            <person name="Igbokwe N.H."/>
            <person name="Amin D.H."/>
            <person name="Mendie U.E."/>
        </authorList>
    </citation>
    <scope>NUCLEOTIDE SEQUENCE [LARGE SCALE GENOMIC DNA]</scope>
    <source>
        <strain evidence="2 3">PGLac3</strain>
    </source>
</reference>
<organism evidence="2 3">
    <name type="scientific">Saccharopolyspora cebuensis</name>
    <dbReference type="NCBI Taxonomy" id="418759"/>
    <lineage>
        <taxon>Bacteria</taxon>
        <taxon>Bacillati</taxon>
        <taxon>Actinomycetota</taxon>
        <taxon>Actinomycetes</taxon>
        <taxon>Pseudonocardiales</taxon>
        <taxon>Pseudonocardiaceae</taxon>
        <taxon>Saccharopolyspora</taxon>
    </lineage>
</organism>
<dbReference type="EMBL" id="JBGEHV010000076">
    <property type="protein sequence ID" value="MEY8043087.1"/>
    <property type="molecule type" value="Genomic_DNA"/>
</dbReference>
<evidence type="ECO:0000313" key="2">
    <source>
        <dbReference type="EMBL" id="MEY8043087.1"/>
    </source>
</evidence>
<gene>
    <name evidence="2" type="ORF">AB8O55_27075</name>
</gene>
<feature type="transmembrane region" description="Helical" evidence="1">
    <location>
        <begin position="38"/>
        <end position="56"/>
    </location>
</feature>
<comment type="caution">
    <text evidence="2">The sequence shown here is derived from an EMBL/GenBank/DDBJ whole genome shotgun (WGS) entry which is preliminary data.</text>
</comment>
<protein>
    <submittedName>
        <fullName evidence="2">Uncharacterized protein</fullName>
    </submittedName>
</protein>
<feature type="transmembrane region" description="Helical" evidence="1">
    <location>
        <begin position="63"/>
        <end position="84"/>
    </location>
</feature>
<accession>A0ABV4CT05</accession>
<keyword evidence="1" id="KW-0472">Membrane</keyword>
<name>A0ABV4CT05_9PSEU</name>